<keyword evidence="3" id="KW-0472">Membrane</keyword>
<feature type="region of interest" description="Disordered" evidence="2">
    <location>
        <begin position="86"/>
        <end position="116"/>
    </location>
</feature>
<feature type="transmembrane region" description="Helical" evidence="3">
    <location>
        <begin position="266"/>
        <end position="291"/>
    </location>
</feature>
<gene>
    <name evidence="4" type="primary">Contig7440.g372</name>
    <name evidence="4" type="ORF">STYLEM_6651</name>
</gene>
<sequence>MEKQQTYKPKSTKDAEAMGTLSFGKQNTAFFEEHHKTLDANSFYQGTESYFQEKKDRSHLQIINESKDNIMSLNTKHHMSKFTQYIPSKEEKRSTNSQNKNTSNQRQCKFSSQASQSISNDLHEDGRIALVEQTLENIQEEAKETANQVLISQNQVQTQENEANKLIITVDQLKDYQGIRNPMTKYQLIFISLAYISSVIAAFPLSLKGIITKSCDIHTNFQYHLIYFVFVFLVIITTDIYSMIVNGRIIDKINSQNQHYYKQKSFSFCGCICDQFVVFLNLLCSACFIFELYSDLIIIWIGVFSQQYAIFGFFAVIFPLVNRITQIYCVIKLFIFALKQMRKTIANERIDQLVLILNMYNIS</sequence>
<feature type="transmembrane region" description="Helical" evidence="3">
    <location>
        <begin position="186"/>
        <end position="205"/>
    </location>
</feature>
<dbReference type="AlphaFoldDB" id="A0A078A7Y1"/>
<evidence type="ECO:0000256" key="2">
    <source>
        <dbReference type="SAM" id="MobiDB-lite"/>
    </source>
</evidence>
<dbReference type="EMBL" id="CCKQ01006378">
    <property type="protein sequence ID" value="CDW77687.1"/>
    <property type="molecule type" value="Genomic_DNA"/>
</dbReference>
<organism evidence="4 5">
    <name type="scientific">Stylonychia lemnae</name>
    <name type="common">Ciliate</name>
    <dbReference type="NCBI Taxonomy" id="5949"/>
    <lineage>
        <taxon>Eukaryota</taxon>
        <taxon>Sar</taxon>
        <taxon>Alveolata</taxon>
        <taxon>Ciliophora</taxon>
        <taxon>Intramacronucleata</taxon>
        <taxon>Spirotrichea</taxon>
        <taxon>Stichotrichia</taxon>
        <taxon>Sporadotrichida</taxon>
        <taxon>Oxytrichidae</taxon>
        <taxon>Stylonychinae</taxon>
        <taxon>Stylonychia</taxon>
    </lineage>
</organism>
<dbReference type="InParanoid" id="A0A078A7Y1"/>
<feature type="transmembrane region" description="Helical" evidence="3">
    <location>
        <begin position="225"/>
        <end position="245"/>
    </location>
</feature>
<keyword evidence="1" id="KW-0175">Coiled coil</keyword>
<feature type="coiled-coil region" evidence="1">
    <location>
        <begin position="128"/>
        <end position="155"/>
    </location>
</feature>
<evidence type="ECO:0000313" key="4">
    <source>
        <dbReference type="EMBL" id="CDW77687.1"/>
    </source>
</evidence>
<evidence type="ECO:0008006" key="6">
    <source>
        <dbReference type="Google" id="ProtNLM"/>
    </source>
</evidence>
<feature type="compositionally biased region" description="Low complexity" evidence="2">
    <location>
        <begin position="95"/>
        <end position="107"/>
    </location>
</feature>
<dbReference type="Proteomes" id="UP000039865">
    <property type="component" value="Unassembled WGS sequence"/>
</dbReference>
<keyword evidence="5" id="KW-1185">Reference proteome</keyword>
<accession>A0A078A7Y1</accession>
<name>A0A078A7Y1_STYLE</name>
<feature type="transmembrane region" description="Helical" evidence="3">
    <location>
        <begin position="297"/>
        <end position="321"/>
    </location>
</feature>
<keyword evidence="3" id="KW-0812">Transmembrane</keyword>
<protein>
    <recommendedName>
        <fullName evidence="6">Transmembrane protein</fullName>
    </recommendedName>
</protein>
<evidence type="ECO:0000256" key="1">
    <source>
        <dbReference type="SAM" id="Coils"/>
    </source>
</evidence>
<reference evidence="4 5" key="1">
    <citation type="submission" date="2014-06" db="EMBL/GenBank/DDBJ databases">
        <authorList>
            <person name="Swart Estienne"/>
        </authorList>
    </citation>
    <scope>NUCLEOTIDE SEQUENCE [LARGE SCALE GENOMIC DNA]</scope>
    <source>
        <strain evidence="4 5">130c</strain>
    </source>
</reference>
<evidence type="ECO:0000313" key="5">
    <source>
        <dbReference type="Proteomes" id="UP000039865"/>
    </source>
</evidence>
<proteinExistence type="predicted"/>
<keyword evidence="3" id="KW-1133">Transmembrane helix</keyword>
<evidence type="ECO:0000256" key="3">
    <source>
        <dbReference type="SAM" id="Phobius"/>
    </source>
</evidence>
<dbReference type="OrthoDB" id="76105at2759"/>